<accession>A0AAV8XKM7</accession>
<name>A0AAV8XKM7_9CUCU</name>
<comment type="caution">
    <text evidence="1">The sequence shown here is derived from an EMBL/GenBank/DDBJ whole genome shotgun (WGS) entry which is preliminary data.</text>
</comment>
<reference evidence="1" key="1">
    <citation type="journal article" date="2023" name="Insect Mol. Biol.">
        <title>Genome sequencing provides insights into the evolution of gene families encoding plant cell wall-degrading enzymes in longhorned beetles.</title>
        <authorList>
            <person name="Shin N.R."/>
            <person name="Okamura Y."/>
            <person name="Kirsch R."/>
            <person name="Pauchet Y."/>
        </authorList>
    </citation>
    <scope>NUCLEOTIDE SEQUENCE</scope>
    <source>
        <strain evidence="1">RBIC_L_NR</strain>
    </source>
</reference>
<dbReference type="AlphaFoldDB" id="A0AAV8XKM7"/>
<dbReference type="EMBL" id="JANEYF010003114">
    <property type="protein sequence ID" value="KAJ8939128.1"/>
    <property type="molecule type" value="Genomic_DNA"/>
</dbReference>
<proteinExistence type="predicted"/>
<evidence type="ECO:0000313" key="2">
    <source>
        <dbReference type="Proteomes" id="UP001162156"/>
    </source>
</evidence>
<evidence type="ECO:0000313" key="1">
    <source>
        <dbReference type="EMBL" id="KAJ8939128.1"/>
    </source>
</evidence>
<organism evidence="1 2">
    <name type="scientific">Rhamnusium bicolor</name>
    <dbReference type="NCBI Taxonomy" id="1586634"/>
    <lineage>
        <taxon>Eukaryota</taxon>
        <taxon>Metazoa</taxon>
        <taxon>Ecdysozoa</taxon>
        <taxon>Arthropoda</taxon>
        <taxon>Hexapoda</taxon>
        <taxon>Insecta</taxon>
        <taxon>Pterygota</taxon>
        <taxon>Neoptera</taxon>
        <taxon>Endopterygota</taxon>
        <taxon>Coleoptera</taxon>
        <taxon>Polyphaga</taxon>
        <taxon>Cucujiformia</taxon>
        <taxon>Chrysomeloidea</taxon>
        <taxon>Cerambycidae</taxon>
        <taxon>Lepturinae</taxon>
        <taxon>Rhagiini</taxon>
        <taxon>Rhamnusium</taxon>
    </lineage>
</organism>
<gene>
    <name evidence="1" type="ORF">NQ314_011228</name>
</gene>
<sequence length="123" mass="14124">MVNAWLLYKRRAQEEGAQTMGLADFRIRVGSSLCLIGPQHSSQRGRKSDIEKELAKKKCSSMSCIPPKDVRRDETSHRPVYMDTHQRCKYSKCTGFSFIKCKKCSAALCLNKNKNCFKNFHCQ</sequence>
<protein>
    <submittedName>
        <fullName evidence="1">Uncharacterized protein</fullName>
    </submittedName>
</protein>
<keyword evidence="2" id="KW-1185">Reference proteome</keyword>
<dbReference type="Proteomes" id="UP001162156">
    <property type="component" value="Unassembled WGS sequence"/>
</dbReference>
<dbReference type="PANTHER" id="PTHR47272">
    <property type="entry name" value="DDE_TNP_1_7 DOMAIN-CONTAINING PROTEIN"/>
    <property type="match status" value="1"/>
</dbReference>